<keyword evidence="2" id="KW-1185">Reference proteome</keyword>
<evidence type="ECO:0000313" key="1">
    <source>
        <dbReference type="EMBL" id="MCP1258944.1"/>
    </source>
</evidence>
<gene>
    <name evidence="1" type="ORF">NKW50_10120</name>
</gene>
<organism evidence="1 2">
    <name type="scientific">Acetobacter lambici</name>
    <dbReference type="NCBI Taxonomy" id="1332824"/>
    <lineage>
        <taxon>Bacteria</taxon>
        <taxon>Pseudomonadati</taxon>
        <taxon>Pseudomonadota</taxon>
        <taxon>Alphaproteobacteria</taxon>
        <taxon>Acetobacterales</taxon>
        <taxon>Acetobacteraceae</taxon>
        <taxon>Acetobacter</taxon>
    </lineage>
</organism>
<evidence type="ECO:0000313" key="2">
    <source>
        <dbReference type="Proteomes" id="UP001523528"/>
    </source>
</evidence>
<dbReference type="Proteomes" id="UP001523528">
    <property type="component" value="Unassembled WGS sequence"/>
</dbReference>
<protein>
    <submittedName>
        <fullName evidence="1">Uncharacterized protein</fullName>
    </submittedName>
</protein>
<name>A0ABT1F5B9_9PROT</name>
<reference evidence="1 2" key="1">
    <citation type="submission" date="2022-06" db="EMBL/GenBank/DDBJ databases">
        <title>Acetobacer genomes from food samples.</title>
        <authorList>
            <person name="Sombolestani A."/>
        </authorList>
    </citation>
    <scope>NUCLEOTIDE SEQUENCE [LARGE SCALE GENOMIC DNA]</scope>
    <source>
        <strain evidence="1 2">R-83285</strain>
    </source>
</reference>
<sequence length="66" mass="7794">MMVQKFCRLTGKLFFVRPRDRKTVHFSMQGKLALNRRQADVDAWSFDFPVNTTTGNYEHHSELSFV</sequence>
<dbReference type="EMBL" id="JAMYZZ010000018">
    <property type="protein sequence ID" value="MCP1258944.1"/>
    <property type="molecule type" value="Genomic_DNA"/>
</dbReference>
<accession>A0ABT1F5B9</accession>
<comment type="caution">
    <text evidence="1">The sequence shown here is derived from an EMBL/GenBank/DDBJ whole genome shotgun (WGS) entry which is preliminary data.</text>
</comment>
<dbReference type="RefSeq" id="WP_253544109.1">
    <property type="nucleotide sequence ID" value="NZ_JAMYZY010000018.1"/>
</dbReference>
<proteinExistence type="predicted"/>